<organism evidence="1 2">
    <name type="scientific">Obba rivulosa</name>
    <dbReference type="NCBI Taxonomy" id="1052685"/>
    <lineage>
        <taxon>Eukaryota</taxon>
        <taxon>Fungi</taxon>
        <taxon>Dikarya</taxon>
        <taxon>Basidiomycota</taxon>
        <taxon>Agaricomycotina</taxon>
        <taxon>Agaricomycetes</taxon>
        <taxon>Polyporales</taxon>
        <taxon>Gelatoporiaceae</taxon>
        <taxon>Obba</taxon>
    </lineage>
</organism>
<evidence type="ECO:0000313" key="1">
    <source>
        <dbReference type="EMBL" id="OCH94898.1"/>
    </source>
</evidence>
<keyword evidence="2" id="KW-1185">Reference proteome</keyword>
<dbReference type="Proteomes" id="UP000250043">
    <property type="component" value="Unassembled WGS sequence"/>
</dbReference>
<protein>
    <submittedName>
        <fullName evidence="1">Uncharacterized protein</fullName>
    </submittedName>
</protein>
<evidence type="ECO:0000313" key="2">
    <source>
        <dbReference type="Proteomes" id="UP000250043"/>
    </source>
</evidence>
<proteinExistence type="predicted"/>
<dbReference type="EMBL" id="KV722340">
    <property type="protein sequence ID" value="OCH94898.1"/>
    <property type="molecule type" value="Genomic_DNA"/>
</dbReference>
<gene>
    <name evidence="1" type="ORF">OBBRIDRAFT_52936</name>
</gene>
<reference evidence="1 2" key="1">
    <citation type="submission" date="2016-07" db="EMBL/GenBank/DDBJ databases">
        <title>Draft genome of the white-rot fungus Obba rivulosa 3A-2.</title>
        <authorList>
            <consortium name="DOE Joint Genome Institute"/>
            <person name="Miettinen O."/>
            <person name="Riley R."/>
            <person name="Acob R."/>
            <person name="Barry K."/>
            <person name="Cullen D."/>
            <person name="De Vries R."/>
            <person name="Hainaut M."/>
            <person name="Hatakka A."/>
            <person name="Henrissat B."/>
            <person name="Hilden K."/>
            <person name="Kuo R."/>
            <person name="Labutti K."/>
            <person name="Lipzen A."/>
            <person name="Makela M.R."/>
            <person name="Sandor L."/>
            <person name="Spatafora J.W."/>
            <person name="Grigoriev I.V."/>
            <person name="Hibbett D.S."/>
        </authorList>
    </citation>
    <scope>NUCLEOTIDE SEQUENCE [LARGE SCALE GENOMIC DNA]</scope>
    <source>
        <strain evidence="1 2">3A-2</strain>
    </source>
</reference>
<dbReference type="AlphaFoldDB" id="A0A8E2J5C5"/>
<accession>A0A8E2J5C5</accession>
<sequence>MSNVAVRSADGSRVVSVADWAAGPNPFLEVSLLPAVASEEVSEEVIGEATAVASVEGAAAGSEVEVAAAAAALVEAASGVVGTILVVDEVVDSAVVEDSGMLERLKRDVPHLIPITEAAAAASATKVEALAAPTVLTAMAVPQVVRAALVVLEVPVVGTAGLRAAEAGMVLQAEVTAVISSAMGLLVGMMTETRSVLGIRCSCCGIGFGQYASWERGGRWVEGIYCALSEGV</sequence>
<name>A0A8E2J5C5_9APHY</name>